<organism evidence="2 3">
    <name type="scientific">Armatimonas rosea</name>
    <dbReference type="NCBI Taxonomy" id="685828"/>
    <lineage>
        <taxon>Bacteria</taxon>
        <taxon>Bacillati</taxon>
        <taxon>Armatimonadota</taxon>
        <taxon>Armatimonadia</taxon>
        <taxon>Armatimonadales</taxon>
        <taxon>Armatimonadaceae</taxon>
        <taxon>Armatimonas</taxon>
    </lineage>
</organism>
<protein>
    <submittedName>
        <fullName evidence="2">Uncharacterized protein</fullName>
    </submittedName>
</protein>
<feature type="transmembrane region" description="Helical" evidence="1">
    <location>
        <begin position="20"/>
        <end position="42"/>
    </location>
</feature>
<dbReference type="RefSeq" id="WP_184203859.1">
    <property type="nucleotide sequence ID" value="NZ_JACHGW010000008.1"/>
</dbReference>
<reference evidence="2 3" key="1">
    <citation type="submission" date="2020-08" db="EMBL/GenBank/DDBJ databases">
        <title>Genomic Encyclopedia of Type Strains, Phase IV (KMG-IV): sequencing the most valuable type-strain genomes for metagenomic binning, comparative biology and taxonomic classification.</title>
        <authorList>
            <person name="Goeker M."/>
        </authorList>
    </citation>
    <scope>NUCLEOTIDE SEQUENCE [LARGE SCALE GENOMIC DNA]</scope>
    <source>
        <strain evidence="2 3">DSM 23562</strain>
    </source>
</reference>
<sequence>MQKQKPQTPFVQLQPQPITPLAWVLMAMIQVLAFLGSVRLSMHHGESQAQAVRLALRILLLVVPTQLLLILWGRRWLVKVSQSSPR</sequence>
<evidence type="ECO:0000256" key="1">
    <source>
        <dbReference type="SAM" id="Phobius"/>
    </source>
</evidence>
<evidence type="ECO:0000313" key="3">
    <source>
        <dbReference type="Proteomes" id="UP000520814"/>
    </source>
</evidence>
<keyword evidence="1" id="KW-1133">Transmembrane helix</keyword>
<proteinExistence type="predicted"/>
<keyword evidence="1" id="KW-0472">Membrane</keyword>
<accession>A0A7W9SWQ7</accession>
<dbReference type="AlphaFoldDB" id="A0A7W9SWQ7"/>
<feature type="transmembrane region" description="Helical" evidence="1">
    <location>
        <begin position="54"/>
        <end position="73"/>
    </location>
</feature>
<keyword evidence="3" id="KW-1185">Reference proteome</keyword>
<keyword evidence="1" id="KW-0812">Transmembrane</keyword>
<evidence type="ECO:0000313" key="2">
    <source>
        <dbReference type="EMBL" id="MBB6053770.1"/>
    </source>
</evidence>
<dbReference type="EMBL" id="JACHGW010000008">
    <property type="protein sequence ID" value="MBB6053770.1"/>
    <property type="molecule type" value="Genomic_DNA"/>
</dbReference>
<comment type="caution">
    <text evidence="2">The sequence shown here is derived from an EMBL/GenBank/DDBJ whole genome shotgun (WGS) entry which is preliminary data.</text>
</comment>
<gene>
    <name evidence="2" type="ORF">HNQ39_005612</name>
</gene>
<name>A0A7W9SWQ7_ARMRO</name>
<dbReference type="Proteomes" id="UP000520814">
    <property type="component" value="Unassembled WGS sequence"/>
</dbReference>